<dbReference type="InterPro" id="IPR036621">
    <property type="entry name" value="Anticodon-bd_dom_sf"/>
</dbReference>
<dbReference type="Gene3D" id="3.30.930.10">
    <property type="entry name" value="Bira Bifunctional Protein, Domain 2"/>
    <property type="match status" value="1"/>
</dbReference>
<comment type="function">
    <text evidence="8">Catalyzes the attachment of glycine to tRNA(Gly).</text>
</comment>
<reference evidence="10 11" key="1">
    <citation type="journal article" date="2014" name="PLoS ONE">
        <title>Reduction of Hydrogen Peroxide Accumulation and Toxicity by a Catalase from Mycoplasma iowae.</title>
        <authorList>
            <person name="Pritchard R.E."/>
            <person name="Prassinos A.J."/>
            <person name="Osborne J.D."/>
            <person name="Raviv Z."/>
            <person name="Balish M.F."/>
        </authorList>
    </citation>
    <scope>NUCLEOTIDE SEQUENCE [LARGE SCALE GENOMIC DNA]</scope>
    <source>
        <strain evidence="10 11">DK-CPA</strain>
    </source>
</reference>
<feature type="binding site" evidence="8">
    <location>
        <begin position="215"/>
        <end position="220"/>
    </location>
    <ligand>
        <name>ATP</name>
        <dbReference type="ChEBI" id="CHEBI:30616"/>
    </ligand>
</feature>
<dbReference type="Pfam" id="PF03129">
    <property type="entry name" value="HGTP_anticodon"/>
    <property type="match status" value="1"/>
</dbReference>
<feature type="binding site" evidence="8">
    <location>
        <begin position="290"/>
        <end position="291"/>
    </location>
    <ligand>
        <name>ATP</name>
        <dbReference type="ChEBI" id="CHEBI:30616"/>
    </ligand>
</feature>
<dbReference type="PANTHER" id="PTHR10745">
    <property type="entry name" value="GLYCYL-TRNA SYNTHETASE/DNA POLYMERASE SUBUNIT GAMMA-2"/>
    <property type="match status" value="1"/>
</dbReference>
<evidence type="ECO:0000256" key="3">
    <source>
        <dbReference type="ARBA" id="ARBA00022598"/>
    </source>
</evidence>
<evidence type="ECO:0000256" key="4">
    <source>
        <dbReference type="ARBA" id="ARBA00022741"/>
    </source>
</evidence>
<dbReference type="GO" id="GO:0004081">
    <property type="term" value="F:bis(5'-nucleosyl)-tetraphosphatase (asymmetrical) activity"/>
    <property type="evidence" value="ECO:0007669"/>
    <property type="project" value="UniProtKB-ARBA"/>
</dbReference>
<sequence length="462" mass="53762">MRIIMSKVNQEQIINHLKTYGFVYQNSEIYGGLSNAWDMGPLGSLLKNNLKNLWINYFITSVPNMHLIDTNIILNPLVWKASGHIDNFSDPLIDCKNCKSRYRADKLIEENCNEKINEQTADDVLIEIINKHNIKCPNCKKQEWTKIRKFNLMFETFIGVVEDAKDKAFLRPETAQGIFINFKNIARTQRAKLPFGVGQIGKAFRNEITPGNFIFRTREFEQMEIEFFCEEKDEEKSFDMFEQKIKSFLFDQLKIKKENISIINYPKEELSHYSKKTIDFFYDFPHGKSELWGLANRGVYDLTHHQEFSKKDLTYLDPNDNSKKIIASVIEPSVGVERLLYAVLIDAYYEEIVENETRVVLKLDEKIAPYKIAVLPLNNKLTEEANSLFFELLSKNVSATFDSSGSIGKRYRRQDAIGTPYCLTFDFDSLNDKSVTIRERDSMKQVRIKISDINLDNLKSLF</sequence>
<dbReference type="NCBIfam" id="NF003211">
    <property type="entry name" value="PRK04173.1"/>
    <property type="match status" value="1"/>
</dbReference>
<keyword evidence="2 8" id="KW-0963">Cytoplasm</keyword>
<dbReference type="InterPro" id="IPR006195">
    <property type="entry name" value="aa-tRNA-synth_II"/>
</dbReference>
<dbReference type="InterPro" id="IPR002315">
    <property type="entry name" value="tRNA-synt_gly"/>
</dbReference>
<feature type="binding site" evidence="8">
    <location>
        <begin position="335"/>
        <end position="338"/>
    </location>
    <ligand>
        <name>ATP</name>
        <dbReference type="ChEBI" id="CHEBI:30616"/>
    </ligand>
</feature>
<feature type="domain" description="Aminoacyl-transfer RNA synthetases class-II family profile" evidence="9">
    <location>
        <begin position="153"/>
        <end position="376"/>
    </location>
</feature>
<evidence type="ECO:0000256" key="1">
    <source>
        <dbReference type="ARBA" id="ARBA00008226"/>
    </source>
</evidence>
<dbReference type="Pfam" id="PF00587">
    <property type="entry name" value="tRNA-synt_2b"/>
    <property type="match status" value="1"/>
</dbReference>
<keyword evidence="5 8" id="KW-0067">ATP-binding</keyword>
<dbReference type="AlphaFoldDB" id="A0A084U3A4"/>
<evidence type="ECO:0000256" key="5">
    <source>
        <dbReference type="ARBA" id="ARBA00022840"/>
    </source>
</evidence>
<feature type="binding site" evidence="8">
    <location>
        <position position="103"/>
    </location>
    <ligand>
        <name>substrate</name>
    </ligand>
</feature>
<keyword evidence="6 8" id="KW-0648">Protein biosynthesis</keyword>
<comment type="similarity">
    <text evidence="1 8">Belongs to the class-II aminoacyl-tRNA synthetase family.</text>
</comment>
<feature type="binding site" evidence="8">
    <location>
        <begin position="220"/>
        <end position="224"/>
    </location>
    <ligand>
        <name>substrate</name>
    </ligand>
</feature>
<keyword evidence="4 8" id="KW-0547">Nucleotide-binding</keyword>
<dbReference type="GO" id="GO:1990742">
    <property type="term" value="C:microvesicle"/>
    <property type="evidence" value="ECO:0007669"/>
    <property type="project" value="UniProtKB-ARBA"/>
</dbReference>
<dbReference type="GO" id="GO:0015966">
    <property type="term" value="P:diadenosine tetraphosphate biosynthetic process"/>
    <property type="evidence" value="ECO:0007669"/>
    <property type="project" value="UniProtKB-ARBA"/>
</dbReference>
<accession>A0A084U3A4</accession>
<dbReference type="SUPFAM" id="SSF55681">
    <property type="entry name" value="Class II aaRS and biotin synthetases"/>
    <property type="match status" value="1"/>
</dbReference>
<feature type="binding site" evidence="8">
    <location>
        <begin position="205"/>
        <end position="207"/>
    </location>
    <ligand>
        <name>ATP</name>
        <dbReference type="ChEBI" id="CHEBI:30616"/>
    </ligand>
</feature>
<evidence type="ECO:0000256" key="6">
    <source>
        <dbReference type="ARBA" id="ARBA00022917"/>
    </source>
</evidence>
<dbReference type="CDD" id="cd00858">
    <property type="entry name" value="GlyRS_anticodon"/>
    <property type="match status" value="1"/>
</dbReference>
<dbReference type="CDD" id="cd00774">
    <property type="entry name" value="GlyRS-like_core"/>
    <property type="match status" value="1"/>
</dbReference>
<dbReference type="InterPro" id="IPR022961">
    <property type="entry name" value="Gly_tRNA_ligase_bac"/>
</dbReference>
<dbReference type="SUPFAM" id="SSF52954">
    <property type="entry name" value="Class II aaRS ABD-related"/>
    <property type="match status" value="1"/>
</dbReference>
<dbReference type="InterPro" id="IPR045864">
    <property type="entry name" value="aa-tRNA-synth_II/BPL/LPL"/>
</dbReference>
<dbReference type="InterPro" id="IPR002314">
    <property type="entry name" value="aa-tRNA-synt_IIb"/>
</dbReference>
<dbReference type="GO" id="GO:0005524">
    <property type="term" value="F:ATP binding"/>
    <property type="evidence" value="ECO:0007669"/>
    <property type="project" value="UniProtKB-UniRule"/>
</dbReference>
<dbReference type="FunFam" id="3.40.50.800:FF:000002">
    <property type="entry name" value="Glycine--tRNA ligase"/>
    <property type="match status" value="1"/>
</dbReference>
<dbReference type="PROSITE" id="PS50862">
    <property type="entry name" value="AA_TRNA_LIGASE_II"/>
    <property type="match status" value="1"/>
</dbReference>
<dbReference type="GO" id="GO:0005829">
    <property type="term" value="C:cytosol"/>
    <property type="evidence" value="ECO:0007669"/>
    <property type="project" value="UniProtKB-ARBA"/>
</dbReference>
<dbReference type="Gene3D" id="3.40.50.800">
    <property type="entry name" value="Anticodon-binding domain"/>
    <property type="match status" value="1"/>
</dbReference>
<comment type="catalytic activity">
    <reaction evidence="8">
        <text>tRNA(Gly) + glycine + ATP = glycyl-tRNA(Gly) + AMP + diphosphate</text>
        <dbReference type="Rhea" id="RHEA:16013"/>
        <dbReference type="Rhea" id="RHEA-COMP:9664"/>
        <dbReference type="Rhea" id="RHEA-COMP:9683"/>
        <dbReference type="ChEBI" id="CHEBI:30616"/>
        <dbReference type="ChEBI" id="CHEBI:33019"/>
        <dbReference type="ChEBI" id="CHEBI:57305"/>
        <dbReference type="ChEBI" id="CHEBI:78442"/>
        <dbReference type="ChEBI" id="CHEBI:78522"/>
        <dbReference type="ChEBI" id="CHEBI:456215"/>
        <dbReference type="EC" id="6.1.1.14"/>
    </reaction>
</comment>
<keyword evidence="3 8" id="KW-0436">Ligase</keyword>
<dbReference type="GO" id="GO:0006426">
    <property type="term" value="P:glycyl-tRNA aminoacylation"/>
    <property type="evidence" value="ECO:0007669"/>
    <property type="project" value="UniProtKB-UniRule"/>
</dbReference>
<evidence type="ECO:0000313" key="11">
    <source>
        <dbReference type="Proteomes" id="UP000028523"/>
    </source>
</evidence>
<dbReference type="PANTHER" id="PTHR10745:SF8">
    <property type="entry name" value="DNA POLYMERASE SUBUNIT GAMMA-2, MITOCHONDRIAL"/>
    <property type="match status" value="1"/>
</dbReference>
<dbReference type="InterPro" id="IPR027031">
    <property type="entry name" value="Gly-tRNA_synthase/POLG2"/>
</dbReference>
<dbReference type="GO" id="GO:0004820">
    <property type="term" value="F:glycine-tRNA ligase activity"/>
    <property type="evidence" value="ECO:0007669"/>
    <property type="project" value="UniProtKB-UniRule"/>
</dbReference>
<evidence type="ECO:0000313" key="10">
    <source>
        <dbReference type="EMBL" id="KFB07440.1"/>
    </source>
</evidence>
<dbReference type="HAMAP" id="MF_00253_B">
    <property type="entry name" value="Gly_tRNA_synth_B"/>
    <property type="match status" value="1"/>
</dbReference>
<feature type="binding site" evidence="8">
    <location>
        <begin position="331"/>
        <end position="335"/>
    </location>
    <ligand>
        <name>substrate</name>
    </ligand>
</feature>
<dbReference type="EC" id="6.1.1.14" evidence="8"/>
<feature type="binding site" evidence="8">
    <location>
        <position position="173"/>
    </location>
    <ligand>
        <name>substrate</name>
    </ligand>
</feature>
<dbReference type="GO" id="GO:0070062">
    <property type="term" value="C:extracellular exosome"/>
    <property type="evidence" value="ECO:0007669"/>
    <property type="project" value="UniProtKB-ARBA"/>
</dbReference>
<comment type="caution">
    <text evidence="10">The sequence shown here is derived from an EMBL/GenBank/DDBJ whole genome shotgun (WGS) entry which is preliminary data.</text>
</comment>
<comment type="subunit">
    <text evidence="8">Homodimer.</text>
</comment>
<proteinExistence type="inferred from homology"/>
<comment type="subcellular location">
    <subcellularLocation>
        <location evidence="8">Cytoplasm</location>
    </subcellularLocation>
</comment>
<dbReference type="InterPro" id="IPR004154">
    <property type="entry name" value="Anticodon-bd"/>
</dbReference>
<dbReference type="EMBL" id="AWQU01000083">
    <property type="protein sequence ID" value="KFB07440.1"/>
    <property type="molecule type" value="Genomic_DNA"/>
</dbReference>
<evidence type="ECO:0000259" key="9">
    <source>
        <dbReference type="PROSITE" id="PS50862"/>
    </source>
</evidence>
<protein>
    <recommendedName>
        <fullName evidence="8">Glycine--tRNA ligase</fullName>
        <ecNumber evidence="8">6.1.1.14</ecNumber>
    </recommendedName>
    <alternativeName>
        <fullName evidence="8">Glycyl-tRNA synthetase</fullName>
        <shortName evidence="8">GlyRS</shortName>
    </alternativeName>
</protein>
<gene>
    <name evidence="10" type="primary">grs1</name>
    <name evidence="8" type="synonym">glyQS</name>
    <name evidence="10" type="ORF">P271_276</name>
</gene>
<dbReference type="InterPro" id="IPR033731">
    <property type="entry name" value="GlyRS-like_core"/>
</dbReference>
<dbReference type="NCBIfam" id="TIGR00389">
    <property type="entry name" value="glyS_dimeric"/>
    <property type="match status" value="1"/>
</dbReference>
<keyword evidence="11" id="KW-1185">Reference proteome</keyword>
<evidence type="ECO:0000256" key="8">
    <source>
        <dbReference type="HAMAP-Rule" id="MF_00253"/>
    </source>
</evidence>
<evidence type="ECO:0000256" key="2">
    <source>
        <dbReference type="ARBA" id="ARBA00022490"/>
    </source>
</evidence>
<organism evidence="10 11">
    <name type="scientific">Malacoplasma iowae DK-CPA</name>
    <dbReference type="NCBI Taxonomy" id="1394179"/>
    <lineage>
        <taxon>Bacteria</taxon>
        <taxon>Bacillati</taxon>
        <taxon>Mycoplasmatota</taxon>
        <taxon>Mycoplasmoidales</taxon>
        <taxon>Mycoplasmoidaceae</taxon>
        <taxon>Malacoplasma</taxon>
    </lineage>
</organism>
<dbReference type="PRINTS" id="PR01043">
    <property type="entry name" value="TRNASYNTHGLY"/>
</dbReference>
<dbReference type="Proteomes" id="UP000028523">
    <property type="component" value="Unassembled WGS sequence"/>
</dbReference>
<keyword evidence="7 8" id="KW-0030">Aminoacyl-tRNA synthetase</keyword>
<name>A0A084U3A4_MALIO</name>
<evidence type="ECO:0000256" key="7">
    <source>
        <dbReference type="ARBA" id="ARBA00023146"/>
    </source>
</evidence>